<dbReference type="Pfam" id="PF00665">
    <property type="entry name" value="rve"/>
    <property type="match status" value="1"/>
</dbReference>
<dbReference type="InterPro" id="IPR012337">
    <property type="entry name" value="RNaseH-like_sf"/>
</dbReference>
<keyword evidence="3" id="KW-1185">Reference proteome</keyword>
<accession>A0ABN2I5G9</accession>
<dbReference type="PROSITE" id="PS50994">
    <property type="entry name" value="INTEGRASE"/>
    <property type="match status" value="1"/>
</dbReference>
<dbReference type="PANTHER" id="PTHR46889:SF4">
    <property type="entry name" value="TRANSPOSASE INSO FOR INSERTION SEQUENCE ELEMENT IS911B-RELATED"/>
    <property type="match status" value="1"/>
</dbReference>
<evidence type="ECO:0000313" key="3">
    <source>
        <dbReference type="Proteomes" id="UP001500618"/>
    </source>
</evidence>
<gene>
    <name evidence="2" type="ORF">GCM10009765_55460</name>
</gene>
<comment type="caution">
    <text evidence="2">The sequence shown here is derived from an EMBL/GenBank/DDBJ whole genome shotgun (WGS) entry which is preliminary data.</text>
</comment>
<sequence>MSAAEPSTLLDLVGRQFSPAAPNMVWYGDITYVKTWNGRAYIASVIDGYSRKVVGWRSRTTSTTKPGVS</sequence>
<dbReference type="InterPro" id="IPR036397">
    <property type="entry name" value="RNaseH_sf"/>
</dbReference>
<dbReference type="SUPFAM" id="SSF53098">
    <property type="entry name" value="Ribonuclease H-like"/>
    <property type="match status" value="1"/>
</dbReference>
<dbReference type="InterPro" id="IPR050900">
    <property type="entry name" value="Transposase_IS3/IS150/IS904"/>
</dbReference>
<dbReference type="Gene3D" id="3.30.420.10">
    <property type="entry name" value="Ribonuclease H-like superfamily/Ribonuclease H"/>
    <property type="match status" value="1"/>
</dbReference>
<dbReference type="InterPro" id="IPR001584">
    <property type="entry name" value="Integrase_cat-core"/>
</dbReference>
<evidence type="ECO:0000313" key="2">
    <source>
        <dbReference type="EMBL" id="GAA1698921.1"/>
    </source>
</evidence>
<proteinExistence type="predicted"/>
<name>A0ABN2I5G9_9ACTN</name>
<dbReference type="Proteomes" id="UP001500618">
    <property type="component" value="Unassembled WGS sequence"/>
</dbReference>
<protein>
    <recommendedName>
        <fullName evidence="1">Integrase catalytic domain-containing protein</fullName>
    </recommendedName>
</protein>
<feature type="domain" description="Integrase catalytic" evidence="1">
    <location>
        <begin position="18"/>
        <end position="69"/>
    </location>
</feature>
<organism evidence="2 3">
    <name type="scientific">Fodinicola feengrottensis</name>
    <dbReference type="NCBI Taxonomy" id="435914"/>
    <lineage>
        <taxon>Bacteria</taxon>
        <taxon>Bacillati</taxon>
        <taxon>Actinomycetota</taxon>
        <taxon>Actinomycetes</taxon>
        <taxon>Mycobacteriales</taxon>
        <taxon>Fodinicola</taxon>
    </lineage>
</organism>
<dbReference type="EMBL" id="BAAANY010000021">
    <property type="protein sequence ID" value="GAA1698921.1"/>
    <property type="molecule type" value="Genomic_DNA"/>
</dbReference>
<evidence type="ECO:0000259" key="1">
    <source>
        <dbReference type="PROSITE" id="PS50994"/>
    </source>
</evidence>
<dbReference type="PANTHER" id="PTHR46889">
    <property type="entry name" value="TRANSPOSASE INSF FOR INSERTION SEQUENCE IS3B-RELATED"/>
    <property type="match status" value="1"/>
</dbReference>
<dbReference type="RefSeq" id="WP_163571407.1">
    <property type="nucleotide sequence ID" value="NZ_BAAANY010000021.1"/>
</dbReference>
<reference evidence="2 3" key="1">
    <citation type="journal article" date="2019" name="Int. J. Syst. Evol. Microbiol.">
        <title>The Global Catalogue of Microorganisms (GCM) 10K type strain sequencing project: providing services to taxonomists for standard genome sequencing and annotation.</title>
        <authorList>
            <consortium name="The Broad Institute Genomics Platform"/>
            <consortium name="The Broad Institute Genome Sequencing Center for Infectious Disease"/>
            <person name="Wu L."/>
            <person name="Ma J."/>
        </authorList>
    </citation>
    <scope>NUCLEOTIDE SEQUENCE [LARGE SCALE GENOMIC DNA]</scope>
    <source>
        <strain evidence="2 3">JCM 14718</strain>
    </source>
</reference>